<feature type="transmembrane region" description="Helical" evidence="4">
    <location>
        <begin position="118"/>
        <end position="136"/>
    </location>
</feature>
<evidence type="ECO:0000256" key="3">
    <source>
        <dbReference type="ARBA" id="ARBA00034247"/>
    </source>
</evidence>
<dbReference type="InterPro" id="IPR043128">
    <property type="entry name" value="Rev_trsase/Diguanyl_cyclase"/>
</dbReference>
<comment type="catalytic activity">
    <reaction evidence="3">
        <text>2 GTP = 3',3'-c-di-GMP + 2 diphosphate</text>
        <dbReference type="Rhea" id="RHEA:24898"/>
        <dbReference type="ChEBI" id="CHEBI:33019"/>
        <dbReference type="ChEBI" id="CHEBI:37565"/>
        <dbReference type="ChEBI" id="CHEBI:58805"/>
        <dbReference type="EC" id="2.7.7.65"/>
    </reaction>
</comment>
<keyword evidence="4" id="KW-0812">Transmembrane</keyword>
<dbReference type="SUPFAM" id="SSF55073">
    <property type="entry name" value="Nucleotide cyclase"/>
    <property type="match status" value="1"/>
</dbReference>
<accession>X7E4C4</accession>
<feature type="transmembrane region" description="Helical" evidence="4">
    <location>
        <begin position="20"/>
        <end position="38"/>
    </location>
</feature>
<dbReference type="SMART" id="SM00267">
    <property type="entry name" value="GGDEF"/>
    <property type="match status" value="1"/>
</dbReference>
<dbReference type="FunFam" id="3.30.70.270:FF:000001">
    <property type="entry name" value="Diguanylate cyclase domain protein"/>
    <property type="match status" value="1"/>
</dbReference>
<dbReference type="Pfam" id="PF00990">
    <property type="entry name" value="GGDEF"/>
    <property type="match status" value="1"/>
</dbReference>
<proteinExistence type="predicted"/>
<gene>
    <name evidence="6" type="ORF">MUS1_04135</name>
</gene>
<dbReference type="PANTHER" id="PTHR45138:SF9">
    <property type="entry name" value="DIGUANYLATE CYCLASE DGCM-RELATED"/>
    <property type="match status" value="1"/>
</dbReference>
<keyword evidence="7" id="KW-1185">Reference proteome</keyword>
<comment type="caution">
    <text evidence="6">The sequence shown here is derived from an EMBL/GenBank/DDBJ whole genome shotgun (WGS) entry which is preliminary data.</text>
</comment>
<dbReference type="eggNOG" id="COG3706">
    <property type="taxonomic scope" value="Bacteria"/>
</dbReference>
<dbReference type="STRING" id="1122207.MUS1_04135"/>
<protein>
    <recommendedName>
        <fullName evidence="2">diguanylate cyclase</fullName>
        <ecNumber evidence="2">2.7.7.65</ecNumber>
    </recommendedName>
</protein>
<dbReference type="OrthoDB" id="9812260at2"/>
<dbReference type="GO" id="GO:0043709">
    <property type="term" value="P:cell adhesion involved in single-species biofilm formation"/>
    <property type="evidence" value="ECO:0007669"/>
    <property type="project" value="TreeGrafter"/>
</dbReference>
<comment type="cofactor">
    <cofactor evidence="1">
        <name>Mg(2+)</name>
        <dbReference type="ChEBI" id="CHEBI:18420"/>
    </cofactor>
</comment>
<feature type="transmembrane region" description="Helical" evidence="4">
    <location>
        <begin position="44"/>
        <end position="60"/>
    </location>
</feature>
<dbReference type="NCBIfam" id="TIGR00254">
    <property type="entry name" value="GGDEF"/>
    <property type="match status" value="1"/>
</dbReference>
<evidence type="ECO:0000259" key="5">
    <source>
        <dbReference type="PROSITE" id="PS50887"/>
    </source>
</evidence>
<dbReference type="PATRIC" id="fig|1122207.3.peg.2444"/>
<dbReference type="GO" id="GO:0052621">
    <property type="term" value="F:diguanylate cyclase activity"/>
    <property type="evidence" value="ECO:0007669"/>
    <property type="project" value="UniProtKB-EC"/>
</dbReference>
<dbReference type="Gene3D" id="3.30.70.270">
    <property type="match status" value="1"/>
</dbReference>
<feature type="transmembrane region" description="Helical" evidence="4">
    <location>
        <begin position="142"/>
        <end position="164"/>
    </location>
</feature>
<evidence type="ECO:0000313" key="7">
    <source>
        <dbReference type="Proteomes" id="UP000054058"/>
    </source>
</evidence>
<dbReference type="AlphaFoldDB" id="X7E4C4"/>
<dbReference type="Pfam" id="PF20966">
    <property type="entry name" value="MASE6"/>
    <property type="match status" value="1"/>
</dbReference>
<dbReference type="Proteomes" id="UP000054058">
    <property type="component" value="Unassembled WGS sequence"/>
</dbReference>
<dbReference type="EMBL" id="JAMB01000011">
    <property type="protein sequence ID" value="ETX10028.1"/>
    <property type="molecule type" value="Genomic_DNA"/>
</dbReference>
<dbReference type="InterPro" id="IPR050469">
    <property type="entry name" value="Diguanylate_Cyclase"/>
</dbReference>
<dbReference type="EC" id="2.7.7.65" evidence="2"/>
<dbReference type="InterPro" id="IPR029787">
    <property type="entry name" value="Nucleotide_cyclase"/>
</dbReference>
<organism evidence="6 7">
    <name type="scientific">Marinomonas ushuaiensis DSM 15871</name>
    <dbReference type="NCBI Taxonomy" id="1122207"/>
    <lineage>
        <taxon>Bacteria</taxon>
        <taxon>Pseudomonadati</taxon>
        <taxon>Pseudomonadota</taxon>
        <taxon>Gammaproteobacteria</taxon>
        <taxon>Oceanospirillales</taxon>
        <taxon>Oceanospirillaceae</taxon>
        <taxon>Marinomonas</taxon>
    </lineage>
</organism>
<dbReference type="GO" id="GO:0005886">
    <property type="term" value="C:plasma membrane"/>
    <property type="evidence" value="ECO:0007669"/>
    <property type="project" value="TreeGrafter"/>
</dbReference>
<name>X7E4C4_9GAMM</name>
<keyword evidence="4" id="KW-0472">Membrane</keyword>
<dbReference type="PROSITE" id="PS50887">
    <property type="entry name" value="GGDEF"/>
    <property type="match status" value="1"/>
</dbReference>
<feature type="domain" description="GGDEF" evidence="5">
    <location>
        <begin position="209"/>
        <end position="340"/>
    </location>
</feature>
<sequence>MHSIQTDIQLVKTKAALHKYLSLTTGLIALAFSVVNIYLQQYDIACLDTVLGTLNLYFFWSAKRTGLVKPWHINCLLLSITAIAFYTFSIVDLRAGTSYWLLILPPIYCIFSGPKKGLAYSVLVLIPIFYLFITKSDTENLFLYRSLLNFSGAYFLTYTICYLYEVQYIKNSNVLHHMAYKDSLTNARNRHALEIFFRESNNPGNSEAQQPQLLILDIDYFKKINDKFGHEIGDIILTELSQLIQKHTSKENVYRIGGEEFLITLKNTTPIEACDMAEILREAIEGHVFEVESNAIKITVSIGVSELKQGMSFNVFLRNADKNLYHAKNQGRNIVHHDELLAS</sequence>
<dbReference type="InterPro" id="IPR000160">
    <property type="entry name" value="GGDEF_dom"/>
</dbReference>
<dbReference type="InterPro" id="IPR048435">
    <property type="entry name" value="MASE6"/>
</dbReference>
<dbReference type="GO" id="GO:1902201">
    <property type="term" value="P:negative regulation of bacterial-type flagellum-dependent cell motility"/>
    <property type="evidence" value="ECO:0007669"/>
    <property type="project" value="TreeGrafter"/>
</dbReference>
<evidence type="ECO:0000313" key="6">
    <source>
        <dbReference type="EMBL" id="ETX10028.1"/>
    </source>
</evidence>
<dbReference type="PANTHER" id="PTHR45138">
    <property type="entry name" value="REGULATORY COMPONENTS OF SENSORY TRANSDUCTION SYSTEM"/>
    <property type="match status" value="1"/>
</dbReference>
<reference evidence="6 7" key="1">
    <citation type="submission" date="2014-01" db="EMBL/GenBank/DDBJ databases">
        <title>Marinomonas ushuaiensis DSM 15871 Genome Sequencing.</title>
        <authorList>
            <person name="Lai Q."/>
            <person name="Shao Z.S."/>
        </authorList>
    </citation>
    <scope>NUCLEOTIDE SEQUENCE [LARGE SCALE GENOMIC DNA]</scope>
    <source>
        <strain evidence="6 7">DSM 15871</strain>
    </source>
</reference>
<evidence type="ECO:0000256" key="1">
    <source>
        <dbReference type="ARBA" id="ARBA00001946"/>
    </source>
</evidence>
<evidence type="ECO:0000256" key="2">
    <source>
        <dbReference type="ARBA" id="ARBA00012528"/>
    </source>
</evidence>
<dbReference type="RefSeq" id="WP_084035615.1">
    <property type="nucleotide sequence ID" value="NZ_JAMB01000011.1"/>
</dbReference>
<feature type="transmembrane region" description="Helical" evidence="4">
    <location>
        <begin position="72"/>
        <end position="91"/>
    </location>
</feature>
<keyword evidence="4" id="KW-1133">Transmembrane helix</keyword>
<evidence type="ECO:0000256" key="4">
    <source>
        <dbReference type="SAM" id="Phobius"/>
    </source>
</evidence>
<dbReference type="CDD" id="cd01949">
    <property type="entry name" value="GGDEF"/>
    <property type="match status" value="1"/>
</dbReference>